<reference evidence="7 8" key="1">
    <citation type="submission" date="2017-03" db="EMBL/GenBank/DDBJ databases">
        <title>WGS assembly of Porphyra umbilicalis.</title>
        <authorList>
            <person name="Brawley S.H."/>
            <person name="Blouin N.A."/>
            <person name="Ficko-Blean E."/>
            <person name="Wheeler G.L."/>
            <person name="Lohr M."/>
            <person name="Goodson H.V."/>
            <person name="Jenkins J.W."/>
            <person name="Blaby-Haas C.E."/>
            <person name="Helliwell K.E."/>
            <person name="Chan C."/>
            <person name="Marriage T."/>
            <person name="Bhattacharya D."/>
            <person name="Klein A.S."/>
            <person name="Badis Y."/>
            <person name="Brodie J."/>
            <person name="Cao Y."/>
            <person name="Collen J."/>
            <person name="Dittami S.M."/>
            <person name="Gachon C.M."/>
            <person name="Green B.R."/>
            <person name="Karpowicz S."/>
            <person name="Kim J.W."/>
            <person name="Kudahl U."/>
            <person name="Lin S."/>
            <person name="Michel G."/>
            <person name="Mittag M."/>
            <person name="Olson B.J."/>
            <person name="Pangilinan J."/>
            <person name="Peng Y."/>
            <person name="Qiu H."/>
            <person name="Shu S."/>
            <person name="Singer J.T."/>
            <person name="Smith A.G."/>
            <person name="Sprecher B.N."/>
            <person name="Wagner V."/>
            <person name="Wang W."/>
            <person name="Wang Z.-Y."/>
            <person name="Yan J."/>
            <person name="Yarish C."/>
            <person name="Zoeuner-Riek S."/>
            <person name="Zhuang Y."/>
            <person name="Zou Y."/>
            <person name="Lindquist E.A."/>
            <person name="Grimwood J."/>
            <person name="Barry K."/>
            <person name="Rokhsar D.S."/>
            <person name="Schmutz J."/>
            <person name="Stiller J.W."/>
            <person name="Grossman A.R."/>
            <person name="Prochnik S.E."/>
        </authorList>
    </citation>
    <scope>NUCLEOTIDE SEQUENCE [LARGE SCALE GENOMIC DNA]</scope>
    <source>
        <strain evidence="7">4086291</strain>
    </source>
</reference>
<name>A0A1X6NKH9_PORUM</name>
<dbReference type="GO" id="GO:0006002">
    <property type="term" value="P:fructose 6-phosphate metabolic process"/>
    <property type="evidence" value="ECO:0007669"/>
    <property type="project" value="TreeGrafter"/>
</dbReference>
<accession>A0A1X6NKH9</accession>
<organism evidence="7 8">
    <name type="scientific">Porphyra umbilicalis</name>
    <name type="common">Purple laver</name>
    <name type="synonym">Red alga</name>
    <dbReference type="NCBI Taxonomy" id="2786"/>
    <lineage>
        <taxon>Eukaryota</taxon>
        <taxon>Rhodophyta</taxon>
        <taxon>Bangiophyceae</taxon>
        <taxon>Bangiales</taxon>
        <taxon>Bangiaceae</taxon>
        <taxon>Porphyra</taxon>
    </lineage>
</organism>
<dbReference type="Proteomes" id="UP000218209">
    <property type="component" value="Unassembled WGS sequence"/>
</dbReference>
<evidence type="ECO:0000256" key="4">
    <source>
        <dbReference type="ARBA" id="ARBA00024331"/>
    </source>
</evidence>
<dbReference type="GO" id="GO:0006094">
    <property type="term" value="P:gluconeogenesis"/>
    <property type="evidence" value="ECO:0007669"/>
    <property type="project" value="TreeGrafter"/>
</dbReference>
<dbReference type="InterPro" id="IPR000146">
    <property type="entry name" value="FBPase_class-1"/>
</dbReference>
<sequence length="401" mass="42827">MSKRAKTDVGIVDLPLLKFATTTAKRYKHQPGDGDGGAGSTLLPPNMAMAAMGGGKLATPAPRMELSSPAPPLGLRLTSDVSKAAMVFLSHVRRTFARAPVDYTGELVRLLDDISIVTRSVASYVAECSASVAYGSVGDASTLSSDFSTTKMYKSLTHDGYACIILSRDREMPLTFPEDAPHGMYVVCFSPLDFDKLNVGQQPVCGTSWSIYKRRSSTSLPGRYIDMQQKACDQVAAGYCIYSSATTLHYTMGQGVYSFVMHPVALQYFLQPASRIMLPESGTAIYTPRRTMLHGASTVGQSVARALTSLGGSVFHTGCLLGDVHMMLQTGGVVVAEDVHFLCEAAPLALMIEQAGGVATDGEGTRILDMEILEDFNMSVTFVAGSRRTASAIDVKLSGQV</sequence>
<dbReference type="EMBL" id="KV919833">
    <property type="protein sequence ID" value="OSX69050.1"/>
    <property type="molecule type" value="Genomic_DNA"/>
</dbReference>
<evidence type="ECO:0000259" key="5">
    <source>
        <dbReference type="Pfam" id="PF00316"/>
    </source>
</evidence>
<dbReference type="SUPFAM" id="SSF56655">
    <property type="entry name" value="Carbohydrate phosphatase"/>
    <property type="match status" value="1"/>
</dbReference>
<dbReference type="GO" id="GO:0005829">
    <property type="term" value="C:cytosol"/>
    <property type="evidence" value="ECO:0007669"/>
    <property type="project" value="TreeGrafter"/>
</dbReference>
<keyword evidence="3" id="KW-0119">Carbohydrate metabolism</keyword>
<feature type="domain" description="Fructose-1-6-bisphosphatase class 1 C-terminal" evidence="6">
    <location>
        <begin position="314"/>
        <end position="389"/>
    </location>
</feature>
<evidence type="ECO:0000256" key="2">
    <source>
        <dbReference type="ARBA" id="ARBA00022801"/>
    </source>
</evidence>
<evidence type="ECO:0008006" key="9">
    <source>
        <dbReference type="Google" id="ProtNLM"/>
    </source>
</evidence>
<comment type="pathway">
    <text evidence="4">Carbohydrate biosynthesis.</text>
</comment>
<comment type="similarity">
    <text evidence="1">Belongs to the FBPase class 1 family.</text>
</comment>
<dbReference type="Pfam" id="PF00316">
    <property type="entry name" value="FBPase"/>
    <property type="match status" value="1"/>
</dbReference>
<dbReference type="OrthoDB" id="322at2759"/>
<dbReference type="PANTHER" id="PTHR11556:SF35">
    <property type="entry name" value="SEDOHEPTULOSE-1,7-BISPHOSPHATASE, CHLOROPLASTIC"/>
    <property type="match status" value="1"/>
</dbReference>
<evidence type="ECO:0000256" key="3">
    <source>
        <dbReference type="ARBA" id="ARBA00023277"/>
    </source>
</evidence>
<evidence type="ECO:0000313" key="8">
    <source>
        <dbReference type="Proteomes" id="UP000218209"/>
    </source>
</evidence>
<gene>
    <name evidence="7" type="ORF">BU14_1927s0001</name>
</gene>
<dbReference type="Pfam" id="PF18913">
    <property type="entry name" value="FBPase_C"/>
    <property type="match status" value="1"/>
</dbReference>
<dbReference type="GO" id="GO:0005986">
    <property type="term" value="P:sucrose biosynthetic process"/>
    <property type="evidence" value="ECO:0007669"/>
    <property type="project" value="TreeGrafter"/>
</dbReference>
<dbReference type="GO" id="GO:0042132">
    <property type="term" value="F:fructose 1,6-bisphosphate 1-phosphatase activity"/>
    <property type="evidence" value="ECO:0007669"/>
    <property type="project" value="TreeGrafter"/>
</dbReference>
<dbReference type="Gene3D" id="3.30.540.10">
    <property type="entry name" value="Fructose-1,6-Bisphosphatase, subunit A, domain 1"/>
    <property type="match status" value="1"/>
</dbReference>
<proteinExistence type="inferred from homology"/>
<protein>
    <recommendedName>
        <fullName evidence="9">Fructose-bisphosphatase</fullName>
    </recommendedName>
</protein>
<evidence type="ECO:0000256" key="1">
    <source>
        <dbReference type="ARBA" id="ARBA00010941"/>
    </source>
</evidence>
<dbReference type="PANTHER" id="PTHR11556">
    <property type="entry name" value="FRUCTOSE-1,6-BISPHOSPHATASE-RELATED"/>
    <property type="match status" value="1"/>
</dbReference>
<keyword evidence="2" id="KW-0378">Hydrolase</keyword>
<dbReference type="InterPro" id="IPR044015">
    <property type="entry name" value="FBPase_C_dom"/>
</dbReference>
<evidence type="ECO:0000259" key="6">
    <source>
        <dbReference type="Pfam" id="PF18913"/>
    </source>
</evidence>
<dbReference type="Gene3D" id="3.40.190.80">
    <property type="match status" value="1"/>
</dbReference>
<evidence type="ECO:0000313" key="7">
    <source>
        <dbReference type="EMBL" id="OSX69050.1"/>
    </source>
</evidence>
<dbReference type="GO" id="GO:0030388">
    <property type="term" value="P:fructose 1,6-bisphosphate metabolic process"/>
    <property type="evidence" value="ECO:0007669"/>
    <property type="project" value="TreeGrafter"/>
</dbReference>
<dbReference type="GO" id="GO:0006000">
    <property type="term" value="P:fructose metabolic process"/>
    <property type="evidence" value="ECO:0007669"/>
    <property type="project" value="TreeGrafter"/>
</dbReference>
<dbReference type="AlphaFoldDB" id="A0A1X6NKH9"/>
<keyword evidence="8" id="KW-1185">Reference proteome</keyword>
<dbReference type="InterPro" id="IPR033391">
    <property type="entry name" value="FBPase_N"/>
</dbReference>
<feature type="domain" description="Fructose-1-6-bisphosphatase class I N-terminal" evidence="5">
    <location>
        <begin position="102"/>
        <end position="264"/>
    </location>
</feature>